<dbReference type="Proteomes" id="UP000467193">
    <property type="component" value="Chromosome"/>
</dbReference>
<dbReference type="Pfam" id="PF10604">
    <property type="entry name" value="Polyketide_cyc2"/>
    <property type="match status" value="1"/>
</dbReference>
<evidence type="ECO:0000313" key="2">
    <source>
        <dbReference type="Proteomes" id="UP000467193"/>
    </source>
</evidence>
<proteinExistence type="predicted"/>
<evidence type="ECO:0000313" key="1">
    <source>
        <dbReference type="EMBL" id="BBY26618.1"/>
    </source>
</evidence>
<dbReference type="InterPro" id="IPR019587">
    <property type="entry name" value="Polyketide_cyclase/dehydratase"/>
</dbReference>
<reference evidence="1 2" key="1">
    <citation type="journal article" date="2019" name="Emerg. Microbes Infect.">
        <title>Comprehensive subspecies identification of 175 nontuberculous mycobacteria species based on 7547 genomic profiles.</title>
        <authorList>
            <person name="Matsumoto Y."/>
            <person name="Kinjo T."/>
            <person name="Motooka D."/>
            <person name="Nabeya D."/>
            <person name="Jung N."/>
            <person name="Uechi K."/>
            <person name="Horii T."/>
            <person name="Iida T."/>
            <person name="Fujita J."/>
            <person name="Nakamura S."/>
        </authorList>
    </citation>
    <scope>NUCLEOTIDE SEQUENCE [LARGE SCALE GENOMIC DNA]</scope>
    <source>
        <strain evidence="1 2">JCM 17899</strain>
    </source>
</reference>
<dbReference type="KEGG" id="msei:MSEDJ_07140"/>
<dbReference type="EMBL" id="AP022588">
    <property type="protein sequence ID" value="BBY26618.1"/>
    <property type="molecule type" value="Genomic_DNA"/>
</dbReference>
<dbReference type="AlphaFoldDB" id="A0A7I7QJX8"/>
<keyword evidence="2" id="KW-1185">Reference proteome</keyword>
<gene>
    <name evidence="1" type="ORF">MSEDJ_07140</name>
</gene>
<accession>A0A7I7QJX8</accession>
<dbReference type="CDD" id="cd07812">
    <property type="entry name" value="SRPBCC"/>
    <property type="match status" value="1"/>
</dbReference>
<evidence type="ECO:0008006" key="3">
    <source>
        <dbReference type="Google" id="ProtNLM"/>
    </source>
</evidence>
<sequence>MLGGGLEDLAFAHVNVNAAGPARDSSRAGYDRAMTLAAPADATASVTIAATPAQVYALITDLPTMGELGAEVNSLHWHRGDRAVPGAVFKGRNRNGTRSWTTTCSVTDAEPDRVFAFDVKSVVIPVAHWRYEIEAAEGGCTVTESTWDRRPGWFVTPGGIATGVRDRTSANAEHIRQTLERLKARAEA</sequence>
<dbReference type="SUPFAM" id="SSF55961">
    <property type="entry name" value="Bet v1-like"/>
    <property type="match status" value="1"/>
</dbReference>
<dbReference type="InterPro" id="IPR023393">
    <property type="entry name" value="START-like_dom_sf"/>
</dbReference>
<organism evidence="1 2">
    <name type="scientific">Mycolicibacterium sediminis</name>
    <dbReference type="NCBI Taxonomy" id="1286180"/>
    <lineage>
        <taxon>Bacteria</taxon>
        <taxon>Bacillati</taxon>
        <taxon>Actinomycetota</taxon>
        <taxon>Actinomycetes</taxon>
        <taxon>Mycobacteriales</taxon>
        <taxon>Mycobacteriaceae</taxon>
        <taxon>Mycolicibacterium</taxon>
    </lineage>
</organism>
<protein>
    <recommendedName>
        <fullName evidence="3">Polyketide cyclase</fullName>
    </recommendedName>
</protein>
<dbReference type="Gene3D" id="3.30.530.20">
    <property type="match status" value="1"/>
</dbReference>
<name>A0A7I7QJX8_9MYCO</name>